<dbReference type="Proteomes" id="UP000000493">
    <property type="component" value="Chromosome"/>
</dbReference>
<dbReference type="Pfam" id="PF05227">
    <property type="entry name" value="CHASE3"/>
    <property type="match status" value="1"/>
</dbReference>
<dbReference type="EMBL" id="CP002859">
    <property type="protein sequence ID" value="AEI49491.1"/>
    <property type="molecule type" value="Genomic_DNA"/>
</dbReference>
<dbReference type="Gene3D" id="6.10.340.10">
    <property type="match status" value="1"/>
</dbReference>
<reference evidence="15" key="1">
    <citation type="submission" date="2011-06" db="EMBL/GenBank/DDBJ databases">
        <title>The complete genome of chromosome of Runella slithyformis DSM 19594.</title>
        <authorList>
            <consortium name="US DOE Joint Genome Institute (JGI-PGF)"/>
            <person name="Lucas S."/>
            <person name="Han J."/>
            <person name="Lapidus A."/>
            <person name="Bruce D."/>
            <person name="Goodwin L."/>
            <person name="Pitluck S."/>
            <person name="Peters L."/>
            <person name="Kyrpides N."/>
            <person name="Mavromatis K."/>
            <person name="Ivanova N."/>
            <person name="Ovchinnikova G."/>
            <person name="Zhang X."/>
            <person name="Misra M."/>
            <person name="Detter J.C."/>
            <person name="Tapia R."/>
            <person name="Han C."/>
            <person name="Land M."/>
            <person name="Hauser L."/>
            <person name="Markowitz V."/>
            <person name="Cheng J.-F."/>
            <person name="Hugenholtz P."/>
            <person name="Woyke T."/>
            <person name="Wu D."/>
            <person name="Tindall B."/>
            <person name="Faehrich R."/>
            <person name="Brambilla E."/>
            <person name="Klenk H.-P."/>
            <person name="Eisen J.A."/>
        </authorList>
    </citation>
    <scope>NUCLEOTIDE SEQUENCE [LARGE SCALE GENOMIC DNA]</scope>
    <source>
        <strain evidence="15">ATCC 29530 / DSM 19594 / LMG 11500 / NCIMB 11436 / LSU 4</strain>
    </source>
</reference>
<dbReference type="PANTHER" id="PTHR45339:SF1">
    <property type="entry name" value="HYBRID SIGNAL TRANSDUCTION HISTIDINE KINASE J"/>
    <property type="match status" value="1"/>
</dbReference>
<proteinExistence type="predicted"/>
<dbReference type="EC" id="2.7.13.3" evidence="3"/>
<keyword evidence="9" id="KW-0175">Coiled coil</keyword>
<dbReference type="Gene3D" id="3.30.450.40">
    <property type="match status" value="1"/>
</dbReference>
<dbReference type="SMART" id="SM00387">
    <property type="entry name" value="HATPase_c"/>
    <property type="match status" value="1"/>
</dbReference>
<evidence type="ECO:0000313" key="14">
    <source>
        <dbReference type="EMBL" id="AEI49491.1"/>
    </source>
</evidence>
<comment type="catalytic activity">
    <reaction evidence="1">
        <text>ATP + protein L-histidine = ADP + protein N-phospho-L-histidine.</text>
        <dbReference type="EC" id="2.7.13.3"/>
    </reaction>
</comment>
<dbReference type="InterPro" id="IPR003594">
    <property type="entry name" value="HATPase_dom"/>
</dbReference>
<evidence type="ECO:0000256" key="6">
    <source>
        <dbReference type="ARBA" id="ARBA00022777"/>
    </source>
</evidence>
<reference evidence="14 15" key="2">
    <citation type="journal article" date="2012" name="Stand. Genomic Sci.">
        <title>Complete genome sequence of the aquatic bacterium Runella slithyformis type strain (LSU 4(T)).</title>
        <authorList>
            <person name="Copeland A."/>
            <person name="Zhang X."/>
            <person name="Misra M."/>
            <person name="Lapidus A."/>
            <person name="Nolan M."/>
            <person name="Lucas S."/>
            <person name="Deshpande S."/>
            <person name="Cheng J.F."/>
            <person name="Tapia R."/>
            <person name="Goodwin L.A."/>
            <person name="Pitluck S."/>
            <person name="Liolios K."/>
            <person name="Pagani I."/>
            <person name="Ivanova N."/>
            <person name="Mikhailova N."/>
            <person name="Pati A."/>
            <person name="Chen A."/>
            <person name="Palaniappan K."/>
            <person name="Land M."/>
            <person name="Hauser L."/>
            <person name="Pan C."/>
            <person name="Jeffries C.D."/>
            <person name="Detter J.C."/>
            <person name="Brambilla E.M."/>
            <person name="Rohde M."/>
            <person name="Djao O.D."/>
            <person name="Goker M."/>
            <person name="Sikorski J."/>
            <person name="Tindall B.J."/>
            <person name="Woyke T."/>
            <person name="Bristow J."/>
            <person name="Eisen J.A."/>
            <person name="Markowitz V."/>
            <person name="Hugenholtz P."/>
            <person name="Kyrpides N.C."/>
            <person name="Klenk H.P."/>
            <person name="Mavromatis K."/>
        </authorList>
    </citation>
    <scope>NUCLEOTIDE SEQUENCE [LARGE SCALE GENOMIC DNA]</scope>
    <source>
        <strain evidence="15">ATCC 29530 / DSM 19594 / LMG 11500 / NCIMB 11436 / LSU 4</strain>
    </source>
</reference>
<name>A0A7U3ZLP3_RUNSL</name>
<evidence type="ECO:0000256" key="5">
    <source>
        <dbReference type="ARBA" id="ARBA00022679"/>
    </source>
</evidence>
<dbReference type="PANTHER" id="PTHR45339">
    <property type="entry name" value="HYBRID SIGNAL TRANSDUCTION HISTIDINE KINASE J"/>
    <property type="match status" value="1"/>
</dbReference>
<dbReference type="PROSITE" id="PS50109">
    <property type="entry name" value="HIS_KIN"/>
    <property type="match status" value="1"/>
</dbReference>
<dbReference type="CDD" id="cd19410">
    <property type="entry name" value="HK9-like_sensor"/>
    <property type="match status" value="1"/>
</dbReference>
<dbReference type="SUPFAM" id="SSF55781">
    <property type="entry name" value="GAF domain-like"/>
    <property type="match status" value="1"/>
</dbReference>
<dbReference type="InterPro" id="IPR001789">
    <property type="entry name" value="Sig_transdc_resp-reg_receiver"/>
</dbReference>
<dbReference type="CDD" id="cd06225">
    <property type="entry name" value="HAMP"/>
    <property type="match status" value="1"/>
</dbReference>
<dbReference type="InterPro" id="IPR004358">
    <property type="entry name" value="Sig_transdc_His_kin-like_C"/>
</dbReference>
<feature type="coiled-coil region" evidence="9">
    <location>
        <begin position="443"/>
        <end position="526"/>
    </location>
</feature>
<evidence type="ECO:0000256" key="4">
    <source>
        <dbReference type="ARBA" id="ARBA00022553"/>
    </source>
</evidence>
<dbReference type="Gene3D" id="3.30.565.10">
    <property type="entry name" value="Histidine kinase-like ATPase, C-terminal domain"/>
    <property type="match status" value="1"/>
</dbReference>
<dbReference type="Pfam" id="PF13185">
    <property type="entry name" value="GAF_2"/>
    <property type="match status" value="1"/>
</dbReference>
<dbReference type="CDD" id="cd00082">
    <property type="entry name" value="HisKA"/>
    <property type="match status" value="1"/>
</dbReference>
<comment type="subcellular location">
    <subcellularLocation>
        <location evidence="2">Membrane</location>
    </subcellularLocation>
</comment>
<dbReference type="PROSITE" id="PS50885">
    <property type="entry name" value="HAMP"/>
    <property type="match status" value="1"/>
</dbReference>
<dbReference type="InterPro" id="IPR005467">
    <property type="entry name" value="His_kinase_dom"/>
</dbReference>
<dbReference type="Pfam" id="PF00672">
    <property type="entry name" value="HAMP"/>
    <property type="match status" value="1"/>
</dbReference>
<feature type="domain" description="Response regulatory" evidence="12">
    <location>
        <begin position="1081"/>
        <end position="1198"/>
    </location>
</feature>
<feature type="domain" description="Response regulatory" evidence="12">
    <location>
        <begin position="812"/>
        <end position="925"/>
    </location>
</feature>
<dbReference type="InterPro" id="IPR003660">
    <property type="entry name" value="HAMP_dom"/>
</dbReference>
<feature type="modified residue" description="4-aspartylphosphate" evidence="8">
    <location>
        <position position="1131"/>
    </location>
</feature>
<evidence type="ECO:0000259" key="12">
    <source>
        <dbReference type="PROSITE" id="PS50110"/>
    </source>
</evidence>
<evidence type="ECO:0000256" key="3">
    <source>
        <dbReference type="ARBA" id="ARBA00012438"/>
    </source>
</evidence>
<dbReference type="SUPFAM" id="SSF158472">
    <property type="entry name" value="HAMP domain-like"/>
    <property type="match status" value="1"/>
</dbReference>
<accession>A0A7U3ZLP3</accession>
<dbReference type="Pfam" id="PF00512">
    <property type="entry name" value="HisKA"/>
    <property type="match status" value="1"/>
</dbReference>
<dbReference type="SMART" id="SM00065">
    <property type="entry name" value="GAF"/>
    <property type="match status" value="1"/>
</dbReference>
<keyword evidence="7" id="KW-0902">Two-component regulatory system</keyword>
<evidence type="ECO:0000256" key="9">
    <source>
        <dbReference type="SAM" id="Coils"/>
    </source>
</evidence>
<dbReference type="AlphaFoldDB" id="A0A7U3ZLP3"/>
<dbReference type="KEGG" id="rsi:Runsl_3110"/>
<keyword evidence="6 14" id="KW-0418">Kinase</keyword>
<feature type="transmembrane region" description="Helical" evidence="10">
    <location>
        <begin position="192"/>
        <end position="212"/>
    </location>
</feature>
<dbReference type="CDD" id="cd00156">
    <property type="entry name" value="REC"/>
    <property type="match status" value="1"/>
</dbReference>
<feature type="modified residue" description="4-aspartylphosphate" evidence="8">
    <location>
        <position position="983"/>
    </location>
</feature>
<feature type="domain" description="Histidine kinase" evidence="11">
    <location>
        <begin position="536"/>
        <end position="759"/>
    </location>
</feature>
<dbReference type="SMART" id="SM00388">
    <property type="entry name" value="HisKA"/>
    <property type="match status" value="1"/>
</dbReference>
<dbReference type="Gene3D" id="3.40.50.2300">
    <property type="match status" value="3"/>
</dbReference>
<organism evidence="14 15">
    <name type="scientific">Runella slithyformis (strain ATCC 29530 / DSM 19594 / LMG 11500 / NCIMB 11436 / LSU 4)</name>
    <dbReference type="NCBI Taxonomy" id="761193"/>
    <lineage>
        <taxon>Bacteria</taxon>
        <taxon>Pseudomonadati</taxon>
        <taxon>Bacteroidota</taxon>
        <taxon>Cytophagia</taxon>
        <taxon>Cytophagales</taxon>
        <taxon>Spirosomataceae</taxon>
        <taxon>Runella</taxon>
    </lineage>
</organism>
<keyword evidence="10" id="KW-1133">Transmembrane helix</keyword>
<evidence type="ECO:0000259" key="13">
    <source>
        <dbReference type="PROSITE" id="PS50885"/>
    </source>
</evidence>
<keyword evidence="10" id="KW-0472">Membrane</keyword>
<feature type="domain" description="Response regulatory" evidence="12">
    <location>
        <begin position="934"/>
        <end position="1050"/>
    </location>
</feature>
<dbReference type="InterPro" id="IPR003661">
    <property type="entry name" value="HisK_dim/P_dom"/>
</dbReference>
<dbReference type="GO" id="GO:0016020">
    <property type="term" value="C:membrane"/>
    <property type="evidence" value="ECO:0007669"/>
    <property type="project" value="UniProtKB-SubCell"/>
</dbReference>
<dbReference type="InterPro" id="IPR036890">
    <property type="entry name" value="HATPase_C_sf"/>
</dbReference>
<dbReference type="Gene3D" id="1.10.287.130">
    <property type="match status" value="1"/>
</dbReference>
<dbReference type="InterPro" id="IPR003018">
    <property type="entry name" value="GAF"/>
</dbReference>
<dbReference type="FunFam" id="3.30.565.10:FF:000010">
    <property type="entry name" value="Sensor histidine kinase RcsC"/>
    <property type="match status" value="1"/>
</dbReference>
<keyword evidence="10" id="KW-0812">Transmembrane</keyword>
<dbReference type="SMART" id="SM00448">
    <property type="entry name" value="REC"/>
    <property type="match status" value="3"/>
</dbReference>
<dbReference type="Pfam" id="PF02518">
    <property type="entry name" value="HATPase_c"/>
    <property type="match status" value="1"/>
</dbReference>
<dbReference type="CDD" id="cd16922">
    <property type="entry name" value="HATPase_EvgS-ArcB-TorS-like"/>
    <property type="match status" value="1"/>
</dbReference>
<feature type="domain" description="HAMP" evidence="13">
    <location>
        <begin position="234"/>
        <end position="283"/>
    </location>
</feature>
<sequence>MPLRAASDSVIRQLQIVFSISVCLLMVSLFASFYSTQKLIRNSELVNHTNEVLIEAENIISFMKDAETGQRGFLITEDPSFLEPYNGAYEKIAAAYDRISALTLDNPVQQKYLNEVKKLYQAKFDQMQRVIDLAPKNRVTNNDTLLRHREMLKGKKIMDNLRMIVNRIKQEENAMLERWVEQQRRYIEYTPVLLVIAAIISILITAFAYLRIKKDLDDRIARQESADAKYIETSKRITDMEKYTQRVAEGDYSARTTDLRDDELGRISKALNTMTGALETTFKDLQSKTWLQEGTVNVGNAIRGKRDMNVLADKLITTVANYINAPLGTLYILEKDAHFTLAGNFSAFNAPDVVRAGEGLVGQVINGKKTLIVRDLPSNYLIISSSLGSILPSTVIIMPLLFGNECVGVMEIGLLRDVTALEIAFLETNAEAIGIGINSALDYLKLQNFLEETQAQSEELQAQHNELENVNAELEAQSQKLQASEEELRVQQEELQQINAELQERSLLLEQRNEDIRKKANELELSTRYKSEFLANMSHELRTPLNSILLLSRLLTENTEKNLTAADQVEYAKVIQSSGNGLLGLIDEILDLSKIEAGQMTLEYLNVPIHEIVEEQQALFRPLAKEKKLDFKVDVALNVPSMLETDKMRLGQILKNLISNALKFTDKGSVTLKIKPHTARLNTLCFVVRDTGIGIPPEKQKLIFEAFQQADGSTKRKYGGTGLGLSISRELAKLLGGEITLSSQVNQGSEFTLCLPIHTLPSVAIPDYPKEPAETVNTYGEKAVRPDTKFISTSIPEAIPDDRTAITATDKVILIVEDDTNFAKSLLTYARRRGYKGIVAVRGDEGLELAEKYTPLGILLDIELPIMSGLEVINALKANPATRPIPVHIMSSHKMRNESLLKGAVDFMDKPIAFEQMQEVFEKIEYVLSGKSQKVLIIEDNPRHAKALAYYLETFNIGSELKSTISEGVDALKRKEVNCVILDMGIPDAKAYEMLEEAKKNPDLENFPIIIFTGKSLSMTEELKIKKYADSIIVKTAHSYQRMLDEVSLFLHLVEENKSVIQKKEESAKSGVLGEILNGKTVLIADDDVRNIFSLTKALENYKMNVVTALDGEEALQKLHQDPSIDVVLLDMMMPQMDGYETAKKIRENYHWRNLPVIAVTAKAMTGDRDKCIQAGASDYITKPVDIDQLISLLRVWLYERA</sequence>
<evidence type="ECO:0000256" key="2">
    <source>
        <dbReference type="ARBA" id="ARBA00004370"/>
    </source>
</evidence>
<keyword evidence="15" id="KW-1185">Reference proteome</keyword>
<gene>
    <name evidence="14" type="ordered locus">Runsl_3110</name>
</gene>
<dbReference type="SMART" id="SM00304">
    <property type="entry name" value="HAMP"/>
    <property type="match status" value="1"/>
</dbReference>
<dbReference type="InterPro" id="IPR029016">
    <property type="entry name" value="GAF-like_dom_sf"/>
</dbReference>
<dbReference type="InterPro" id="IPR011006">
    <property type="entry name" value="CheY-like_superfamily"/>
</dbReference>
<dbReference type="InterPro" id="IPR007891">
    <property type="entry name" value="CHASE3"/>
</dbReference>
<dbReference type="CDD" id="cd17546">
    <property type="entry name" value="REC_hyHK_CKI1_RcsC-like"/>
    <property type="match status" value="1"/>
</dbReference>
<dbReference type="InterPro" id="IPR036097">
    <property type="entry name" value="HisK_dim/P_sf"/>
</dbReference>
<feature type="transmembrane region" description="Helical" evidence="10">
    <location>
        <begin position="14"/>
        <end position="34"/>
    </location>
</feature>
<dbReference type="RefSeq" id="WP_013928798.1">
    <property type="nucleotide sequence ID" value="NC_015703.1"/>
</dbReference>
<protein>
    <recommendedName>
        <fullName evidence="3">histidine kinase</fullName>
        <ecNumber evidence="3">2.7.13.3</ecNumber>
    </recommendedName>
</protein>
<keyword evidence="5" id="KW-0808">Transferase</keyword>
<dbReference type="PROSITE" id="PS50110">
    <property type="entry name" value="RESPONSE_REGULATORY"/>
    <property type="match status" value="3"/>
</dbReference>
<evidence type="ECO:0000259" key="11">
    <source>
        <dbReference type="PROSITE" id="PS50109"/>
    </source>
</evidence>
<evidence type="ECO:0000256" key="1">
    <source>
        <dbReference type="ARBA" id="ARBA00000085"/>
    </source>
</evidence>
<dbReference type="SUPFAM" id="SSF47384">
    <property type="entry name" value="Homodimeric domain of signal transducing histidine kinase"/>
    <property type="match status" value="1"/>
</dbReference>
<dbReference type="SUPFAM" id="SSF55874">
    <property type="entry name" value="ATPase domain of HSP90 chaperone/DNA topoisomerase II/histidine kinase"/>
    <property type="match status" value="1"/>
</dbReference>
<dbReference type="PRINTS" id="PR00344">
    <property type="entry name" value="BCTRLSENSOR"/>
</dbReference>
<feature type="modified residue" description="4-aspartylphosphate" evidence="8">
    <location>
        <position position="861"/>
    </location>
</feature>
<keyword evidence="4 8" id="KW-0597">Phosphoprotein</keyword>
<evidence type="ECO:0000313" key="15">
    <source>
        <dbReference type="Proteomes" id="UP000000493"/>
    </source>
</evidence>
<dbReference type="SUPFAM" id="SSF52172">
    <property type="entry name" value="CheY-like"/>
    <property type="match status" value="3"/>
</dbReference>
<evidence type="ECO:0000256" key="7">
    <source>
        <dbReference type="ARBA" id="ARBA00023012"/>
    </source>
</evidence>
<dbReference type="Pfam" id="PF00072">
    <property type="entry name" value="Response_reg"/>
    <property type="match status" value="3"/>
</dbReference>
<evidence type="ECO:0000256" key="10">
    <source>
        <dbReference type="SAM" id="Phobius"/>
    </source>
</evidence>
<dbReference type="GO" id="GO:0000155">
    <property type="term" value="F:phosphorelay sensor kinase activity"/>
    <property type="evidence" value="ECO:0007669"/>
    <property type="project" value="InterPro"/>
</dbReference>
<evidence type="ECO:0000256" key="8">
    <source>
        <dbReference type="PROSITE-ProRule" id="PRU00169"/>
    </source>
</evidence>